<evidence type="ECO:0000313" key="2">
    <source>
        <dbReference type="EMBL" id="KAG6585941.1"/>
    </source>
</evidence>
<dbReference type="EMBL" id="JAGKQH010000012">
    <property type="protein sequence ID" value="KAG6585941.1"/>
    <property type="molecule type" value="Genomic_DNA"/>
</dbReference>
<keyword evidence="4" id="KW-1185">Reference proteome</keyword>
<name>A0AAV6MSA1_9ROSI</name>
<dbReference type="Proteomes" id="UP000685013">
    <property type="component" value="Chromosome 12"/>
</dbReference>
<feature type="compositionally biased region" description="Basic residues" evidence="1">
    <location>
        <begin position="12"/>
        <end position="22"/>
    </location>
</feature>
<organism evidence="2 4">
    <name type="scientific">Cucurbita argyrosperma subsp. sororia</name>
    <dbReference type="NCBI Taxonomy" id="37648"/>
    <lineage>
        <taxon>Eukaryota</taxon>
        <taxon>Viridiplantae</taxon>
        <taxon>Streptophyta</taxon>
        <taxon>Embryophyta</taxon>
        <taxon>Tracheophyta</taxon>
        <taxon>Spermatophyta</taxon>
        <taxon>Magnoliopsida</taxon>
        <taxon>eudicotyledons</taxon>
        <taxon>Gunneridae</taxon>
        <taxon>Pentapetalae</taxon>
        <taxon>rosids</taxon>
        <taxon>fabids</taxon>
        <taxon>Cucurbitales</taxon>
        <taxon>Cucurbitaceae</taxon>
        <taxon>Cucurbiteae</taxon>
        <taxon>Cucurbita</taxon>
    </lineage>
</organism>
<reference evidence="2 4" key="1">
    <citation type="journal article" date="2021" name="Hortic Res">
        <title>The domestication of Cucurbita argyrosperma as revealed by the genome of its wild relative.</title>
        <authorList>
            <person name="Barrera-Redondo J."/>
            <person name="Sanchez-de la Vega G."/>
            <person name="Aguirre-Liguori J.A."/>
            <person name="Castellanos-Morales G."/>
            <person name="Gutierrez-Guerrero Y.T."/>
            <person name="Aguirre-Dugua X."/>
            <person name="Aguirre-Planter E."/>
            <person name="Tenaillon M.I."/>
            <person name="Lira-Saade R."/>
            <person name="Eguiarte L.E."/>
        </authorList>
    </citation>
    <scope>NUCLEOTIDE SEQUENCE [LARGE SCALE GENOMIC DNA]</scope>
    <source>
        <strain evidence="2">JBR-2021</strain>
    </source>
</reference>
<evidence type="ECO:0000313" key="3">
    <source>
        <dbReference type="EMBL" id="KAG6588543.1"/>
    </source>
</evidence>
<feature type="region of interest" description="Disordered" evidence="1">
    <location>
        <begin position="1"/>
        <end position="42"/>
    </location>
</feature>
<reference evidence="2" key="2">
    <citation type="submission" date="2021-03" db="EMBL/GenBank/DDBJ databases">
        <authorList>
            <person name="Barrera-Redondo J."/>
        </authorList>
    </citation>
    <scope>NUCLEOTIDE SEQUENCE</scope>
    <source>
        <strain evidence="2">JBR-2021</strain>
        <tissue evidence="2">Leaves</tissue>
    </source>
</reference>
<feature type="non-terminal residue" evidence="2">
    <location>
        <position position="1"/>
    </location>
</feature>
<gene>
    <name evidence="3" type="ORF">SDJN03_17108</name>
    <name evidence="2" type="ORF">SDJN03_18674</name>
</gene>
<accession>A0AAV6MSA1</accession>
<proteinExistence type="predicted"/>
<evidence type="ECO:0000313" key="4">
    <source>
        <dbReference type="Proteomes" id="UP000685013"/>
    </source>
</evidence>
<dbReference type="EMBL" id="JAGKQH010000011">
    <property type="protein sequence ID" value="KAG6588543.1"/>
    <property type="molecule type" value="Genomic_DNA"/>
</dbReference>
<evidence type="ECO:0000256" key="1">
    <source>
        <dbReference type="SAM" id="MobiDB-lite"/>
    </source>
</evidence>
<dbReference type="AlphaFoldDB" id="A0AAV6MSA1"/>
<sequence>MELQAISCKPRSLSKWKKKERGLRREGKKSSGSSKHPAIKLKESYEEPIGSEGISLHDDMILTVRGVAPQDLDSDGGGWSADLRAVVSLSYSSGSAFLMEARRSNNQSRADSSLFCLFAATKANGK</sequence>
<comment type="caution">
    <text evidence="2">The sequence shown here is derived from an EMBL/GenBank/DDBJ whole genome shotgun (WGS) entry which is preliminary data.</text>
</comment>
<protein>
    <submittedName>
        <fullName evidence="2">Uncharacterized protein</fullName>
    </submittedName>
</protein>
<dbReference type="Proteomes" id="UP000685013">
    <property type="component" value="Chromosome 11"/>
</dbReference>